<accession>A0A7D5H4R4</accession>
<reference evidence="4 5" key="1">
    <citation type="submission" date="2020-06" db="EMBL/GenBank/DDBJ databases">
        <title>Pseudomonas eucalypticola sp. nov., an endophyte of Eucalyptus dunnii leaves with biocontrol ability of eucalyptus leaf blight.</title>
        <authorList>
            <person name="Liu Y."/>
            <person name="Song Z."/>
            <person name="Zeng H."/>
            <person name="Lu M."/>
            <person name="Wang X."/>
            <person name="Lian X."/>
            <person name="Zhang Q."/>
        </authorList>
    </citation>
    <scope>NUCLEOTIDE SEQUENCE [LARGE SCALE GENOMIC DNA]</scope>
    <source>
        <strain evidence="4 5">NP-1</strain>
    </source>
</reference>
<dbReference type="KEGG" id="pez:HWQ56_09195"/>
<keyword evidence="1" id="KW-0560">Oxidoreductase</keyword>
<organism evidence="4 5">
    <name type="scientific">Pseudomonas eucalypticola</name>
    <dbReference type="NCBI Taxonomy" id="2599595"/>
    <lineage>
        <taxon>Bacteria</taxon>
        <taxon>Pseudomonadati</taxon>
        <taxon>Pseudomonadota</taxon>
        <taxon>Gammaproteobacteria</taxon>
        <taxon>Pseudomonadales</taxon>
        <taxon>Pseudomonadaceae</taxon>
        <taxon>Pseudomonas</taxon>
    </lineage>
</organism>
<protein>
    <submittedName>
        <fullName evidence="4">Gfo/Idh/MocA family oxidoreductase</fullName>
    </submittedName>
</protein>
<dbReference type="EMBL" id="CP056030">
    <property type="protein sequence ID" value="QKZ03949.1"/>
    <property type="molecule type" value="Genomic_DNA"/>
</dbReference>
<dbReference type="AlphaFoldDB" id="A0A7D5H4R4"/>
<dbReference type="SUPFAM" id="SSF51735">
    <property type="entry name" value="NAD(P)-binding Rossmann-fold domains"/>
    <property type="match status" value="1"/>
</dbReference>
<feature type="domain" description="GFO/IDH/MocA-like oxidoreductase" evidence="3">
    <location>
        <begin position="143"/>
        <end position="279"/>
    </location>
</feature>
<dbReference type="SUPFAM" id="SSF55347">
    <property type="entry name" value="Glyceraldehyde-3-phosphate dehydrogenase-like, C-terminal domain"/>
    <property type="match status" value="1"/>
</dbReference>
<proteinExistence type="predicted"/>
<evidence type="ECO:0000313" key="5">
    <source>
        <dbReference type="Proteomes" id="UP000509568"/>
    </source>
</evidence>
<dbReference type="RefSeq" id="WP_176570262.1">
    <property type="nucleotide sequence ID" value="NZ_CP056030.1"/>
</dbReference>
<name>A0A7D5H4R4_9PSED</name>
<dbReference type="InterPro" id="IPR000683">
    <property type="entry name" value="Gfo/Idh/MocA-like_OxRdtase_N"/>
</dbReference>
<dbReference type="PANTHER" id="PTHR43818:SF11">
    <property type="entry name" value="BCDNA.GH03377"/>
    <property type="match status" value="1"/>
</dbReference>
<dbReference type="Gene3D" id="3.40.50.720">
    <property type="entry name" value="NAD(P)-binding Rossmann-like Domain"/>
    <property type="match status" value="1"/>
</dbReference>
<evidence type="ECO:0000256" key="1">
    <source>
        <dbReference type="ARBA" id="ARBA00023002"/>
    </source>
</evidence>
<gene>
    <name evidence="4" type="ORF">HWQ56_09195</name>
</gene>
<keyword evidence="5" id="KW-1185">Reference proteome</keyword>
<dbReference type="InterPro" id="IPR036291">
    <property type="entry name" value="NAD(P)-bd_dom_sf"/>
</dbReference>
<dbReference type="GO" id="GO:0000166">
    <property type="term" value="F:nucleotide binding"/>
    <property type="evidence" value="ECO:0007669"/>
    <property type="project" value="InterPro"/>
</dbReference>
<dbReference type="GO" id="GO:0016491">
    <property type="term" value="F:oxidoreductase activity"/>
    <property type="evidence" value="ECO:0007669"/>
    <property type="project" value="UniProtKB-KW"/>
</dbReference>
<dbReference type="InterPro" id="IPR050463">
    <property type="entry name" value="Gfo/Idh/MocA_oxidrdct_glycsds"/>
</dbReference>
<evidence type="ECO:0000259" key="2">
    <source>
        <dbReference type="Pfam" id="PF01408"/>
    </source>
</evidence>
<dbReference type="InterPro" id="IPR055170">
    <property type="entry name" value="GFO_IDH_MocA-like_dom"/>
</dbReference>
<dbReference type="Gene3D" id="3.30.360.10">
    <property type="entry name" value="Dihydrodipicolinate Reductase, domain 2"/>
    <property type="match status" value="1"/>
</dbReference>
<dbReference type="Pfam" id="PF01408">
    <property type="entry name" value="GFO_IDH_MocA"/>
    <property type="match status" value="1"/>
</dbReference>
<dbReference type="PANTHER" id="PTHR43818">
    <property type="entry name" value="BCDNA.GH03377"/>
    <property type="match status" value="1"/>
</dbReference>
<evidence type="ECO:0000259" key="3">
    <source>
        <dbReference type="Pfam" id="PF22725"/>
    </source>
</evidence>
<sequence length="393" mass="43041">MNRTTPWRTGMVGAGYMAKLHSLSMNNLAGLSQDPRDRFELVRIVDSDLAAAEQEAGRWGWKAFGDDWRQVTRSADIDVVSVATPNDLHHEICLDAFRHGKHVLCEKPLATSARSALELARAAHASGRVHRVNFTYRSWPAIAQAKALISQGAIGAVRHFEGHFFQDHNNDPTIPLHWRFRQGPAGAGALGDVGAHIIDLARFLVGEVDSVVATTQRFIDQRPLPHDRQRQGAVEVDDLACALVQFRSGASGTLKASWALPGYKNDVYFVVVGEHGAIRFSWERSNELQVFDSADAAPLSGYRTIPLGRAHPGAELFWFPALGGEQDVGVTAQGMGYGDAFVLGFRDFSQALRQGESPAPNFVDGLRCSEITDAILTSARERCWIDVDHAPVA</sequence>
<feature type="domain" description="Gfo/Idh/MocA-like oxidoreductase N-terminal" evidence="2">
    <location>
        <begin position="8"/>
        <end position="134"/>
    </location>
</feature>
<evidence type="ECO:0000313" key="4">
    <source>
        <dbReference type="EMBL" id="QKZ03949.1"/>
    </source>
</evidence>
<dbReference type="Pfam" id="PF22725">
    <property type="entry name" value="GFO_IDH_MocA_C3"/>
    <property type="match status" value="1"/>
</dbReference>
<dbReference type="Proteomes" id="UP000509568">
    <property type="component" value="Chromosome"/>
</dbReference>